<gene>
    <name evidence="1" type="ORF">E2C01_008017</name>
</gene>
<dbReference type="AlphaFoldDB" id="A0A5B7CZP6"/>
<evidence type="ECO:0000313" key="1">
    <source>
        <dbReference type="EMBL" id="MPC15232.1"/>
    </source>
</evidence>
<dbReference type="EMBL" id="VSRR010000409">
    <property type="protein sequence ID" value="MPC15232.1"/>
    <property type="molecule type" value="Genomic_DNA"/>
</dbReference>
<accession>A0A5B7CZP6</accession>
<proteinExistence type="predicted"/>
<comment type="caution">
    <text evidence="1">The sequence shown here is derived from an EMBL/GenBank/DDBJ whole genome shotgun (WGS) entry which is preliminary data.</text>
</comment>
<organism evidence="1 2">
    <name type="scientific">Portunus trituberculatus</name>
    <name type="common">Swimming crab</name>
    <name type="synonym">Neptunus trituberculatus</name>
    <dbReference type="NCBI Taxonomy" id="210409"/>
    <lineage>
        <taxon>Eukaryota</taxon>
        <taxon>Metazoa</taxon>
        <taxon>Ecdysozoa</taxon>
        <taxon>Arthropoda</taxon>
        <taxon>Crustacea</taxon>
        <taxon>Multicrustacea</taxon>
        <taxon>Malacostraca</taxon>
        <taxon>Eumalacostraca</taxon>
        <taxon>Eucarida</taxon>
        <taxon>Decapoda</taxon>
        <taxon>Pleocyemata</taxon>
        <taxon>Brachyura</taxon>
        <taxon>Eubrachyura</taxon>
        <taxon>Portunoidea</taxon>
        <taxon>Portunidae</taxon>
        <taxon>Portuninae</taxon>
        <taxon>Portunus</taxon>
    </lineage>
</organism>
<evidence type="ECO:0000313" key="2">
    <source>
        <dbReference type="Proteomes" id="UP000324222"/>
    </source>
</evidence>
<dbReference type="Proteomes" id="UP000324222">
    <property type="component" value="Unassembled WGS sequence"/>
</dbReference>
<name>A0A5B7CZP6_PORTR</name>
<sequence>MRPSPAMGDGINFSVSKWTHCPWTALASTSVIYLAPSLAALPASPLCYRFTLLLAASCSTSGRRLLLTCVKRKEVKAGAREDATRGSLTCSAFCLKDREEVIVSLLLPPHCVTGEINFLVMN</sequence>
<reference evidence="1 2" key="1">
    <citation type="submission" date="2019-05" db="EMBL/GenBank/DDBJ databases">
        <title>Another draft genome of Portunus trituberculatus and its Hox gene families provides insights of decapod evolution.</title>
        <authorList>
            <person name="Jeong J.-H."/>
            <person name="Song I."/>
            <person name="Kim S."/>
            <person name="Choi T."/>
            <person name="Kim D."/>
            <person name="Ryu S."/>
            <person name="Kim W."/>
        </authorList>
    </citation>
    <scope>NUCLEOTIDE SEQUENCE [LARGE SCALE GENOMIC DNA]</scope>
    <source>
        <tissue evidence="1">Muscle</tissue>
    </source>
</reference>
<keyword evidence="2" id="KW-1185">Reference proteome</keyword>
<protein>
    <submittedName>
        <fullName evidence="1">Uncharacterized protein</fullName>
    </submittedName>
</protein>